<reference evidence="1 2" key="1">
    <citation type="journal article" date="2024" name="IMA Fungus">
        <title>IMA Genome - F19 : A genome assembly and annotation guide to empower mycologists, including annotated draft genome sequences of Ceratocystis pirilliformis, Diaporthe australafricana, Fusarium ophioides, Paecilomyces lecythidis, and Sporothrix stenoceras.</title>
        <authorList>
            <person name="Aylward J."/>
            <person name="Wilson A.M."/>
            <person name="Visagie C.M."/>
            <person name="Spraker J."/>
            <person name="Barnes I."/>
            <person name="Buitendag C."/>
            <person name="Ceriani C."/>
            <person name="Del Mar Angel L."/>
            <person name="du Plessis D."/>
            <person name="Fuchs T."/>
            <person name="Gasser K."/>
            <person name="Kramer D."/>
            <person name="Li W."/>
            <person name="Munsamy K."/>
            <person name="Piso A."/>
            <person name="Price J.L."/>
            <person name="Sonnekus B."/>
            <person name="Thomas C."/>
            <person name="van der Nest A."/>
            <person name="van Dijk A."/>
            <person name="van Heerden A."/>
            <person name="van Vuuren N."/>
            <person name="Yilmaz N."/>
            <person name="Duong T.A."/>
            <person name="van der Merwe N.A."/>
            <person name="Wingfield M.J."/>
            <person name="Wingfield B.D."/>
        </authorList>
    </citation>
    <scope>NUCLEOTIDE SEQUENCE [LARGE SCALE GENOMIC DNA]</scope>
    <source>
        <strain evidence="1 2">CMW 18300</strain>
    </source>
</reference>
<organism evidence="1 2">
    <name type="scientific">Diaporthe australafricana</name>
    <dbReference type="NCBI Taxonomy" id="127596"/>
    <lineage>
        <taxon>Eukaryota</taxon>
        <taxon>Fungi</taxon>
        <taxon>Dikarya</taxon>
        <taxon>Ascomycota</taxon>
        <taxon>Pezizomycotina</taxon>
        <taxon>Sordariomycetes</taxon>
        <taxon>Sordariomycetidae</taxon>
        <taxon>Diaporthales</taxon>
        <taxon>Diaporthaceae</taxon>
        <taxon>Diaporthe</taxon>
    </lineage>
</organism>
<accession>A0ABR3W404</accession>
<dbReference type="Proteomes" id="UP001583177">
    <property type="component" value="Unassembled WGS sequence"/>
</dbReference>
<evidence type="ECO:0000313" key="2">
    <source>
        <dbReference type="Proteomes" id="UP001583177"/>
    </source>
</evidence>
<protein>
    <recommendedName>
        <fullName evidence="3">Aflatoxin regulatory protein domain-containing protein</fullName>
    </recommendedName>
</protein>
<keyword evidence="2" id="KW-1185">Reference proteome</keyword>
<comment type="caution">
    <text evidence="1">The sequence shown here is derived from an EMBL/GenBank/DDBJ whole genome shotgun (WGS) entry which is preliminary data.</text>
</comment>
<name>A0ABR3W404_9PEZI</name>
<evidence type="ECO:0000313" key="1">
    <source>
        <dbReference type="EMBL" id="KAL1852738.1"/>
    </source>
</evidence>
<dbReference type="EMBL" id="JAWRVE010000157">
    <property type="protein sequence ID" value="KAL1852738.1"/>
    <property type="molecule type" value="Genomic_DNA"/>
</dbReference>
<evidence type="ECO:0008006" key="3">
    <source>
        <dbReference type="Google" id="ProtNLM"/>
    </source>
</evidence>
<proteinExistence type="predicted"/>
<sequence length="362" mass="38533">MSIWSPGASFDAYPDFFGSSSCPSASHTFLAGQAESTKSQTSTPGRRQSGVTSYVGLQLLGEEHDGDPNALDLGRNTSVSEGDFFETIANYDPSNSAGWAMQPVGDMDVDEQNGTSAALGDPRIRLSKLSEVIVQQLYRAGTYSWRPSQVSANCLAKGQGMDQNPLAQVLQSNSELAAILQQMSCGQTDYEVPDSAVSVSTPASSASISGPPSTPTILLVLATWLQLVELYDKLFGHVRDVLQEMPIDAIAAFRGPMGIIGLRVPGMSLMQGDLSVKIMMQVINHQLEEVELLLGLPNEYCVARRGGAAVGESHVNTLFSRHDAEVHGLLQAVTMDLPNGAGKATIASLGEKIKEMQGILGM</sequence>
<gene>
    <name evidence="1" type="ORF">Daus18300_012069</name>
</gene>